<dbReference type="RefSeq" id="WP_038090750.1">
    <property type="nucleotide sequence ID" value="NZ_JHEG04000001.1"/>
</dbReference>
<keyword evidence="4" id="KW-1185">Reference proteome</keyword>
<accession>A0A0C1RNT1</accession>
<dbReference type="EMBL" id="JHEG02000012">
    <property type="protein sequence ID" value="KIE13685.1"/>
    <property type="molecule type" value="Genomic_DNA"/>
</dbReference>
<evidence type="ECO:0000313" key="4">
    <source>
        <dbReference type="Proteomes" id="UP000029738"/>
    </source>
</evidence>
<evidence type="ECO:0000313" key="3">
    <source>
        <dbReference type="EMBL" id="KIE13685.1"/>
    </source>
</evidence>
<dbReference type="AlphaFoldDB" id="A0A0C1RNT1"/>
<dbReference type="InterPro" id="IPR024072">
    <property type="entry name" value="DHFR-like_dom_sf"/>
</dbReference>
<dbReference type="EMBL" id="JHEG04000001">
    <property type="protein sequence ID" value="KAF3884352.1"/>
    <property type="molecule type" value="Genomic_DNA"/>
</dbReference>
<organism evidence="3">
    <name type="scientific">Tolypothrix bouteillei VB521301</name>
    <dbReference type="NCBI Taxonomy" id="1479485"/>
    <lineage>
        <taxon>Bacteria</taxon>
        <taxon>Bacillati</taxon>
        <taxon>Cyanobacteriota</taxon>
        <taxon>Cyanophyceae</taxon>
        <taxon>Nostocales</taxon>
        <taxon>Tolypothrichaceae</taxon>
        <taxon>Tolypothrix</taxon>
    </lineage>
</organism>
<dbReference type="OrthoDB" id="195113at2"/>
<protein>
    <submittedName>
        <fullName evidence="3">Dihydrofolate reductase</fullName>
    </submittedName>
</protein>
<name>A0A0C1RNT1_9CYAN</name>
<feature type="domain" description="Bacterial bifunctional deaminase-reductase C-terminal" evidence="1">
    <location>
        <begin position="3"/>
        <end position="174"/>
    </location>
</feature>
<sequence length="182" mass="20674">MRKLVYHVGTTLDSYIAHEDGSIDGFLKFAEGEHVTEYFESLKTYDTAVMGKRTYEFGYQYGNKPGEPAYPHMKNYIFSKTLKFDTELDDRVKIIAQNELEAIEQLKEADGTDIYLCGGGTFAGFLLDNELIDELIIKLYPIILGRGIKLFGKSKKAIHLSLINSKSYNTGVLLLTYKLNYN</sequence>
<dbReference type="GO" id="GO:0008703">
    <property type="term" value="F:5-amino-6-(5-phosphoribosylamino)uracil reductase activity"/>
    <property type="evidence" value="ECO:0007669"/>
    <property type="project" value="InterPro"/>
</dbReference>
<gene>
    <name evidence="3" type="ORF">DA73_0203175</name>
    <name evidence="2" type="ORF">DA73_0400001780</name>
</gene>
<dbReference type="InterPro" id="IPR002734">
    <property type="entry name" value="RibDG_C"/>
</dbReference>
<reference evidence="2" key="2">
    <citation type="submission" date="2019-11" db="EMBL/GenBank/DDBJ databases">
        <title>Improved Assembly of Tolypothrix boutellei genome.</title>
        <authorList>
            <person name="Sarangi A.N."/>
            <person name="Mukherjee M."/>
            <person name="Ghosh S."/>
            <person name="Singh D."/>
            <person name="Das A."/>
            <person name="Kant S."/>
            <person name="Prusty A."/>
            <person name="Tripathy S."/>
        </authorList>
    </citation>
    <scope>NUCLEOTIDE SEQUENCE</scope>
    <source>
        <strain evidence="2">VB521301</strain>
    </source>
</reference>
<reference evidence="3" key="1">
    <citation type="journal article" date="2015" name="Genome Announc.">
        <title>Draft Genome Sequence of Tolypothrix boutellei Strain VB521301.</title>
        <authorList>
            <person name="Chandrababunaidu M.M."/>
            <person name="Singh D."/>
            <person name="Sen D."/>
            <person name="Bhan S."/>
            <person name="Das S."/>
            <person name="Gupta A."/>
            <person name="Adhikary S.P."/>
            <person name="Tripathy S."/>
        </authorList>
    </citation>
    <scope>NUCLEOTIDE SEQUENCE</scope>
    <source>
        <strain evidence="3">VB521301</strain>
    </source>
</reference>
<dbReference type="PANTHER" id="PTHR38011">
    <property type="entry name" value="DIHYDROFOLATE REDUCTASE FAMILY PROTEIN (AFU_ORTHOLOGUE AFUA_8G06820)"/>
    <property type="match status" value="1"/>
</dbReference>
<proteinExistence type="predicted"/>
<evidence type="ECO:0000259" key="1">
    <source>
        <dbReference type="Pfam" id="PF01872"/>
    </source>
</evidence>
<dbReference type="Proteomes" id="UP000029738">
    <property type="component" value="Unassembled WGS sequence"/>
</dbReference>
<dbReference type="PANTHER" id="PTHR38011:SF11">
    <property type="entry name" value="2,5-DIAMINO-6-RIBOSYLAMINO-4(3H)-PYRIMIDINONE 5'-PHOSPHATE REDUCTASE"/>
    <property type="match status" value="1"/>
</dbReference>
<comment type="caution">
    <text evidence="3">The sequence shown here is derived from an EMBL/GenBank/DDBJ whole genome shotgun (WGS) entry which is preliminary data.</text>
</comment>
<dbReference type="STRING" id="1479485.DA73_0203175"/>
<dbReference type="Gene3D" id="3.40.430.10">
    <property type="entry name" value="Dihydrofolate Reductase, subunit A"/>
    <property type="match status" value="1"/>
</dbReference>
<dbReference type="Pfam" id="PF01872">
    <property type="entry name" value="RibD_C"/>
    <property type="match status" value="1"/>
</dbReference>
<dbReference type="GO" id="GO:0009231">
    <property type="term" value="P:riboflavin biosynthetic process"/>
    <property type="evidence" value="ECO:0007669"/>
    <property type="project" value="InterPro"/>
</dbReference>
<dbReference type="InterPro" id="IPR050765">
    <property type="entry name" value="Riboflavin_Biosynth_HTPR"/>
</dbReference>
<dbReference type="SUPFAM" id="SSF53597">
    <property type="entry name" value="Dihydrofolate reductase-like"/>
    <property type="match status" value="1"/>
</dbReference>
<evidence type="ECO:0000313" key="2">
    <source>
        <dbReference type="EMBL" id="KAF3884352.1"/>
    </source>
</evidence>